<dbReference type="InterPro" id="IPR011990">
    <property type="entry name" value="TPR-like_helical_dom_sf"/>
</dbReference>
<accession>A0A5B8XVW8</accession>
<dbReference type="AlphaFoldDB" id="A0A5B8XVW8"/>
<organism evidence="3 4">
    <name type="scientific">Microvenator marinus</name>
    <dbReference type="NCBI Taxonomy" id="2600177"/>
    <lineage>
        <taxon>Bacteria</taxon>
        <taxon>Deltaproteobacteria</taxon>
        <taxon>Bradymonadales</taxon>
        <taxon>Microvenatoraceae</taxon>
        <taxon>Microvenator</taxon>
    </lineage>
</organism>
<dbReference type="Gene3D" id="2.60.120.1440">
    <property type="match status" value="1"/>
</dbReference>
<evidence type="ECO:0000256" key="2">
    <source>
        <dbReference type="SAM" id="Phobius"/>
    </source>
</evidence>
<dbReference type="InterPro" id="IPR012373">
    <property type="entry name" value="Ferrdict_sens_TM"/>
</dbReference>
<gene>
    <name evidence="3" type="ORF">FRD01_20460</name>
</gene>
<evidence type="ECO:0000313" key="3">
    <source>
        <dbReference type="EMBL" id="QED29564.1"/>
    </source>
</evidence>
<keyword evidence="4" id="KW-1185">Reference proteome</keyword>
<evidence type="ECO:0000313" key="4">
    <source>
        <dbReference type="Proteomes" id="UP000321595"/>
    </source>
</evidence>
<keyword evidence="2" id="KW-0472">Membrane</keyword>
<evidence type="ECO:0008006" key="5">
    <source>
        <dbReference type="Google" id="ProtNLM"/>
    </source>
</evidence>
<reference evidence="3 4" key="1">
    <citation type="submission" date="2019-08" db="EMBL/GenBank/DDBJ databases">
        <authorList>
            <person name="Liang Q."/>
        </authorList>
    </citation>
    <scope>NUCLEOTIDE SEQUENCE [LARGE SCALE GENOMIC DNA]</scope>
    <source>
        <strain evidence="3 4">V1718</strain>
    </source>
</reference>
<dbReference type="PANTHER" id="PTHR30273:SF2">
    <property type="entry name" value="PROTEIN FECR"/>
    <property type="match status" value="1"/>
</dbReference>
<sequence>MSSGWTDTELKRLAFDYIRGELSIDESEVIEARIQDSPEFAEYVSKLTLMLDGAKEAPAETHFAFDQNDLFARIAAEVSAPEPQDESDEEEPLRVERGRGVWVALAAAAALILVLIAAFLVNEEAPRPVAPELATKPVPELAPKPEFQNLKAHHAENDRVRVFSTEDASFRIEGELEKELTLNDGMILVEYVSSPGERLRVQGDGFQVLVTGTVFYASNESGGVVGVVTGSVRVMPDRGAPVNVKAGQEYVLNEGLRMVEPERLKGAEEWVSVESHLDRLANRRTEPPLPPEKPEREVKKKPETQVVPKHKVARELRGRAQEALARGDFERASELMEELLGQIPASDPVAGTVRLDLSRIYLKNLKKPQRAAHHLRQFVKSRPADAATPLAKEELCRIVSESGSADPLCVP</sequence>
<dbReference type="RefSeq" id="WP_146962797.1">
    <property type="nucleotide sequence ID" value="NZ_CP042467.1"/>
</dbReference>
<feature type="transmembrane region" description="Helical" evidence="2">
    <location>
        <begin position="101"/>
        <end position="121"/>
    </location>
</feature>
<keyword evidence="2" id="KW-1133">Transmembrane helix</keyword>
<keyword evidence="2" id="KW-0812">Transmembrane</keyword>
<dbReference type="Gene3D" id="1.25.40.10">
    <property type="entry name" value="Tetratricopeptide repeat domain"/>
    <property type="match status" value="1"/>
</dbReference>
<dbReference type="GO" id="GO:0016989">
    <property type="term" value="F:sigma factor antagonist activity"/>
    <property type="evidence" value="ECO:0007669"/>
    <property type="project" value="TreeGrafter"/>
</dbReference>
<name>A0A5B8XVW8_9DELT</name>
<protein>
    <recommendedName>
        <fullName evidence="5">FecR protein domain-containing protein</fullName>
    </recommendedName>
</protein>
<dbReference type="EMBL" id="CP042467">
    <property type="protein sequence ID" value="QED29564.1"/>
    <property type="molecule type" value="Genomic_DNA"/>
</dbReference>
<proteinExistence type="predicted"/>
<feature type="region of interest" description="Disordered" evidence="1">
    <location>
        <begin position="281"/>
        <end position="303"/>
    </location>
</feature>
<dbReference type="Proteomes" id="UP000321595">
    <property type="component" value="Chromosome"/>
</dbReference>
<evidence type="ECO:0000256" key="1">
    <source>
        <dbReference type="SAM" id="MobiDB-lite"/>
    </source>
</evidence>
<dbReference type="PANTHER" id="PTHR30273">
    <property type="entry name" value="PERIPLASMIC SIGNAL SENSOR AND SIGMA FACTOR ACTIVATOR FECR-RELATED"/>
    <property type="match status" value="1"/>
</dbReference>
<dbReference type="KEGG" id="bbae:FRD01_20460"/>